<feature type="transmembrane region" description="Helical" evidence="1">
    <location>
        <begin position="49"/>
        <end position="65"/>
    </location>
</feature>
<reference evidence="2 3" key="1">
    <citation type="submission" date="2019-08" db="EMBL/GenBank/DDBJ databases">
        <authorList>
            <person name="Peeters C."/>
        </authorList>
    </citation>
    <scope>NUCLEOTIDE SEQUENCE [LARGE SCALE GENOMIC DNA]</scope>
    <source>
        <strain evidence="2 3">LMG 30175</strain>
    </source>
</reference>
<gene>
    <name evidence="2" type="ORF">PTE30175_01921</name>
</gene>
<keyword evidence="1" id="KW-0472">Membrane</keyword>
<evidence type="ECO:0000313" key="2">
    <source>
        <dbReference type="EMBL" id="VVD98202.1"/>
    </source>
</evidence>
<evidence type="ECO:0000256" key="1">
    <source>
        <dbReference type="SAM" id="Phobius"/>
    </source>
</evidence>
<proteinExistence type="predicted"/>
<protein>
    <submittedName>
        <fullName evidence="2">Membrane protein</fullName>
    </submittedName>
</protein>
<dbReference type="InterPro" id="IPR019201">
    <property type="entry name" value="DUF2065"/>
</dbReference>
<accession>A0A5E4UFB3</accession>
<dbReference type="EMBL" id="CABPRZ010000006">
    <property type="protein sequence ID" value="VVD98202.1"/>
    <property type="molecule type" value="Genomic_DNA"/>
</dbReference>
<dbReference type="Pfam" id="PF09838">
    <property type="entry name" value="DUF2065"/>
    <property type="match status" value="1"/>
</dbReference>
<organism evidence="2 3">
    <name type="scientific">Pandoraea terrae</name>
    <dbReference type="NCBI Taxonomy" id="1537710"/>
    <lineage>
        <taxon>Bacteria</taxon>
        <taxon>Pseudomonadati</taxon>
        <taxon>Pseudomonadota</taxon>
        <taxon>Betaproteobacteria</taxon>
        <taxon>Burkholderiales</taxon>
        <taxon>Burkholderiaceae</taxon>
        <taxon>Pandoraea</taxon>
    </lineage>
</organism>
<keyword evidence="3" id="KW-1185">Reference proteome</keyword>
<keyword evidence="1" id="KW-0812">Transmembrane</keyword>
<dbReference type="PANTHER" id="PTHR38602">
    <property type="entry name" value="INNER MEMBRANE PROTEIN-RELATED"/>
    <property type="match status" value="1"/>
</dbReference>
<dbReference type="Proteomes" id="UP000414233">
    <property type="component" value="Unassembled WGS sequence"/>
</dbReference>
<sequence>MVRSPVSSTILLALALMLILEGLFPFVWPDRWRQSFRKITEMSTGQIRFFGLSALALGLILLLLAEL</sequence>
<keyword evidence="1" id="KW-1133">Transmembrane helix</keyword>
<dbReference type="AlphaFoldDB" id="A0A5E4UFB3"/>
<feature type="transmembrane region" description="Helical" evidence="1">
    <location>
        <begin position="6"/>
        <end position="28"/>
    </location>
</feature>
<name>A0A5E4UFB3_9BURK</name>
<evidence type="ECO:0000313" key="3">
    <source>
        <dbReference type="Proteomes" id="UP000414233"/>
    </source>
</evidence>
<dbReference type="PANTHER" id="PTHR38602:SF1">
    <property type="entry name" value="INNER MEMBRANE PROTEIN"/>
    <property type="match status" value="1"/>
</dbReference>